<gene>
    <name evidence="1" type="ORF">MILVUS5_LOCUS26316</name>
</gene>
<sequence>MFGGLAVPANSPHLRKSGSRTYVYDLDDFEGENGADESLLNSVEVNDMRGGNTPMNAAAMMPSPILLWRFKVLLFLIWGCICCKVGWDSVMRMSADKRDLFLYEAFLYFNPLLLAALMVWLWGINLWVFAQGGANYAKIFDLDQNHLTHREIWKVLLYAAIVMVLIFPFDIFYFSSRYFFLRTLWRIVFPLQAISFADFFLADILTSMVKVFSDLERSVCRMVHRQVATIAWLEADSVCGSHSVAIPLVLVLPYLFRLNQCLRQYKDTGEKTSLLNALKYSTAVPVIFLSALKYHVFPERWTNFYRPLWLLSSVVNSSYSFYWDLTRDWDLSGFTRIFKFSKPNLFSYMLHGRRWVYIWVIGSNLVLRCTWTYKLSAHLRHNYLTVFTIAALEIFRRFQWIFFRVENEWNKMNNKSHMQMSEMSNEEEKLLHSMNYNV</sequence>
<proteinExistence type="predicted"/>
<evidence type="ECO:0000313" key="1">
    <source>
        <dbReference type="EMBL" id="CAJ2660349.1"/>
    </source>
</evidence>
<reference evidence="1" key="1">
    <citation type="submission" date="2023-10" db="EMBL/GenBank/DDBJ databases">
        <authorList>
            <person name="Rodriguez Cubillos JULIANA M."/>
            <person name="De Vega J."/>
        </authorList>
    </citation>
    <scope>NUCLEOTIDE SEQUENCE</scope>
</reference>
<evidence type="ECO:0000313" key="2">
    <source>
        <dbReference type="Proteomes" id="UP001177021"/>
    </source>
</evidence>
<comment type="caution">
    <text evidence="1">The sequence shown here is derived from an EMBL/GenBank/DDBJ whole genome shotgun (WGS) entry which is preliminary data.</text>
</comment>
<keyword evidence="2" id="KW-1185">Reference proteome</keyword>
<protein>
    <submittedName>
        <fullName evidence="1">Uncharacterized protein</fullName>
    </submittedName>
</protein>
<name>A0ACB0KT60_TRIPR</name>
<accession>A0ACB0KT60</accession>
<organism evidence="1 2">
    <name type="scientific">Trifolium pratense</name>
    <name type="common">Red clover</name>
    <dbReference type="NCBI Taxonomy" id="57577"/>
    <lineage>
        <taxon>Eukaryota</taxon>
        <taxon>Viridiplantae</taxon>
        <taxon>Streptophyta</taxon>
        <taxon>Embryophyta</taxon>
        <taxon>Tracheophyta</taxon>
        <taxon>Spermatophyta</taxon>
        <taxon>Magnoliopsida</taxon>
        <taxon>eudicotyledons</taxon>
        <taxon>Gunneridae</taxon>
        <taxon>Pentapetalae</taxon>
        <taxon>rosids</taxon>
        <taxon>fabids</taxon>
        <taxon>Fabales</taxon>
        <taxon>Fabaceae</taxon>
        <taxon>Papilionoideae</taxon>
        <taxon>50 kb inversion clade</taxon>
        <taxon>NPAAA clade</taxon>
        <taxon>Hologalegina</taxon>
        <taxon>IRL clade</taxon>
        <taxon>Trifolieae</taxon>
        <taxon>Trifolium</taxon>
    </lineage>
</organism>
<dbReference type="Proteomes" id="UP001177021">
    <property type="component" value="Unassembled WGS sequence"/>
</dbReference>
<dbReference type="EMBL" id="CASHSV030000311">
    <property type="protein sequence ID" value="CAJ2660349.1"/>
    <property type="molecule type" value="Genomic_DNA"/>
</dbReference>